<name>C1N8L8_MICPC</name>
<dbReference type="KEGG" id="mpp:MICPUCDRAFT_54138"/>
<dbReference type="RefSeq" id="XP_003064288.1">
    <property type="nucleotide sequence ID" value="XM_003064242.1"/>
</dbReference>
<keyword evidence="2" id="KW-1185">Reference proteome</keyword>
<gene>
    <name evidence="1" type="ORF">MICPUCDRAFT_54138</name>
</gene>
<evidence type="ECO:0000313" key="1">
    <source>
        <dbReference type="EMBL" id="EEH51910.1"/>
    </source>
</evidence>
<dbReference type="GeneID" id="9689549"/>
<dbReference type="EMBL" id="GG663750">
    <property type="protein sequence ID" value="EEH51910.1"/>
    <property type="molecule type" value="Genomic_DNA"/>
</dbReference>
<sequence>MCGVAVVSKAKANEQEAAAKLVAAREEEYGGSGGDRTGGEGGATIAARRTSVDIGTEGGAVAILNLSPGPGAGGAKAGAYRDLEMESVDEEGRASFANHR</sequence>
<organism evidence="2">
    <name type="scientific">Micromonas pusilla (strain CCMP1545)</name>
    <name type="common">Picoplanktonic green alga</name>
    <dbReference type="NCBI Taxonomy" id="564608"/>
    <lineage>
        <taxon>Eukaryota</taxon>
        <taxon>Viridiplantae</taxon>
        <taxon>Chlorophyta</taxon>
        <taxon>Mamiellophyceae</taxon>
        <taxon>Mamiellales</taxon>
        <taxon>Mamiellaceae</taxon>
        <taxon>Micromonas</taxon>
    </lineage>
</organism>
<accession>C1N8L8</accession>
<dbReference type="AlphaFoldDB" id="C1N8L8"/>
<protein>
    <submittedName>
        <fullName evidence="1">Predicted protein</fullName>
    </submittedName>
</protein>
<dbReference type="Proteomes" id="UP000001876">
    <property type="component" value="Unassembled WGS sequence"/>
</dbReference>
<proteinExistence type="predicted"/>
<evidence type="ECO:0000313" key="2">
    <source>
        <dbReference type="Proteomes" id="UP000001876"/>
    </source>
</evidence>
<reference evidence="1 2" key="1">
    <citation type="journal article" date="2009" name="Science">
        <title>Green evolution and dynamic adaptations revealed by genomes of the marine picoeukaryotes Micromonas.</title>
        <authorList>
            <person name="Worden A.Z."/>
            <person name="Lee J.H."/>
            <person name="Mock T."/>
            <person name="Rouze P."/>
            <person name="Simmons M.P."/>
            <person name="Aerts A.L."/>
            <person name="Allen A.E."/>
            <person name="Cuvelier M.L."/>
            <person name="Derelle E."/>
            <person name="Everett M.V."/>
            <person name="Foulon E."/>
            <person name="Grimwood J."/>
            <person name="Gundlach H."/>
            <person name="Henrissat B."/>
            <person name="Napoli C."/>
            <person name="McDonald S.M."/>
            <person name="Parker M.S."/>
            <person name="Rombauts S."/>
            <person name="Salamov A."/>
            <person name="Von Dassow P."/>
            <person name="Badger J.H."/>
            <person name="Coutinho P.M."/>
            <person name="Demir E."/>
            <person name="Dubchak I."/>
            <person name="Gentemann C."/>
            <person name="Eikrem W."/>
            <person name="Gready J.E."/>
            <person name="John U."/>
            <person name="Lanier W."/>
            <person name="Lindquist E.A."/>
            <person name="Lucas S."/>
            <person name="Mayer K.F."/>
            <person name="Moreau H."/>
            <person name="Not F."/>
            <person name="Otillar R."/>
            <person name="Panaud O."/>
            <person name="Pangilinan J."/>
            <person name="Paulsen I."/>
            <person name="Piegu B."/>
            <person name="Poliakov A."/>
            <person name="Robbens S."/>
            <person name="Schmutz J."/>
            <person name="Toulza E."/>
            <person name="Wyss T."/>
            <person name="Zelensky A."/>
            <person name="Zhou K."/>
            <person name="Armbrust E.V."/>
            <person name="Bhattacharya D."/>
            <person name="Goodenough U.W."/>
            <person name="Van de Peer Y."/>
            <person name="Grigoriev I.V."/>
        </authorList>
    </citation>
    <scope>NUCLEOTIDE SEQUENCE [LARGE SCALE GENOMIC DNA]</scope>
    <source>
        <strain evidence="1 2">CCMP1545</strain>
    </source>
</reference>